<dbReference type="InterPro" id="IPR021508">
    <property type="entry name" value="Gp17-like"/>
</dbReference>
<reference evidence="2 3" key="1">
    <citation type="submission" date="2017-11" db="EMBL/GenBank/DDBJ databases">
        <title>Complete genome sequence of Sphingomonas sp. Strain Cra20, a psychrotolerant potential plant growth promoting rhizobacteria.</title>
        <authorList>
            <person name="Luo Y."/>
        </authorList>
    </citation>
    <scope>NUCLEOTIDE SEQUENCE [LARGE SCALE GENOMIC DNA]</scope>
    <source>
        <strain evidence="2 3">Cra20</strain>
    </source>
</reference>
<keyword evidence="3" id="KW-1185">Reference proteome</keyword>
<dbReference type="KEGG" id="sphc:CVN68_16360"/>
<protein>
    <recommendedName>
        <fullName evidence="4">DUF3168 domain-containing protein</fullName>
    </recommendedName>
</protein>
<evidence type="ECO:0000313" key="2">
    <source>
        <dbReference type="EMBL" id="ATY34685.1"/>
    </source>
</evidence>
<name>A0A2K8MLG9_9SPHN</name>
<sequence length="235" mass="24887">MFSRRARAAARRRRRWRLCGGRGGGCGSKPPGGRHEGASGARRSGGRARRGAGGVAAARCRARGAARTFGGGRARARRDFGARIGAALAARCRAALAGRVAAMSAHAKLTEAVEALLGAHPGVGIAVNGVFDSPPQRAVRPYAVIEDAVLVDWSTKDMIGREGRLAVGLFEMGEDRKRLRALADQIAAAIPQLPSELGEGWRIASLAFLRSRIFREGPGQCAAVIEFRVRMLQAN</sequence>
<organism evidence="2 3">
    <name type="scientific">Sphingomonas psychrotolerans</name>
    <dbReference type="NCBI Taxonomy" id="1327635"/>
    <lineage>
        <taxon>Bacteria</taxon>
        <taxon>Pseudomonadati</taxon>
        <taxon>Pseudomonadota</taxon>
        <taxon>Alphaproteobacteria</taxon>
        <taxon>Sphingomonadales</taxon>
        <taxon>Sphingomonadaceae</taxon>
        <taxon>Sphingomonas</taxon>
    </lineage>
</organism>
<dbReference type="Gene3D" id="3.30.2000.30">
    <property type="match status" value="1"/>
</dbReference>
<dbReference type="Proteomes" id="UP000229081">
    <property type="component" value="Chromosome"/>
</dbReference>
<dbReference type="EMBL" id="CP024923">
    <property type="protein sequence ID" value="ATY34685.1"/>
    <property type="molecule type" value="Genomic_DNA"/>
</dbReference>
<evidence type="ECO:0008006" key="4">
    <source>
        <dbReference type="Google" id="ProtNLM"/>
    </source>
</evidence>
<proteinExistence type="predicted"/>
<gene>
    <name evidence="2" type="ORF">CVN68_16360</name>
</gene>
<feature type="region of interest" description="Disordered" evidence="1">
    <location>
        <begin position="20"/>
        <end position="52"/>
    </location>
</feature>
<dbReference type="InterPro" id="IPR053745">
    <property type="entry name" value="Viral_Tail_Comp_sf"/>
</dbReference>
<dbReference type="Pfam" id="PF11367">
    <property type="entry name" value="Tail_completion_gp17"/>
    <property type="match status" value="1"/>
</dbReference>
<evidence type="ECO:0000256" key="1">
    <source>
        <dbReference type="SAM" id="MobiDB-lite"/>
    </source>
</evidence>
<evidence type="ECO:0000313" key="3">
    <source>
        <dbReference type="Proteomes" id="UP000229081"/>
    </source>
</evidence>
<accession>A0A2K8MLG9</accession>
<dbReference type="AlphaFoldDB" id="A0A2K8MLG9"/>